<evidence type="ECO:0000313" key="4">
    <source>
        <dbReference type="Proteomes" id="UP000253426"/>
    </source>
</evidence>
<accession>A0A366H4S5</accession>
<dbReference type="InterPro" id="IPR038375">
    <property type="entry name" value="NDUFAF7_sf"/>
</dbReference>
<reference evidence="3 4" key="1">
    <citation type="submission" date="2018-06" db="EMBL/GenBank/DDBJ databases">
        <title>Genomic Encyclopedia of Type Strains, Phase IV (KMG-IV): sequencing the most valuable type-strain genomes for metagenomic binning, comparative biology and taxonomic classification.</title>
        <authorList>
            <person name="Goeker M."/>
        </authorList>
    </citation>
    <scope>NUCLEOTIDE SEQUENCE [LARGE SCALE GENOMIC DNA]</scope>
    <source>
        <strain evidence="3 4">DSM 25532</strain>
    </source>
</reference>
<comment type="caution">
    <text evidence="3">The sequence shown here is derived from an EMBL/GenBank/DDBJ whole genome shotgun (WGS) entry which is preliminary data.</text>
</comment>
<dbReference type="GO" id="GO:0035243">
    <property type="term" value="F:protein-arginine omega-N symmetric methyltransferase activity"/>
    <property type="evidence" value="ECO:0007669"/>
    <property type="project" value="TreeGrafter"/>
</dbReference>
<sequence length="358" mass="39798">MQDSGETTMPFREWMRQALFDPDTGYYTTHVRTVGRRGDFSTSATAGTLLAEAVAGWLKAQLRAQPGVHAVIEVGGGSGVLSHVVRRSLGWWTRLRLRWHMVETSPVLREQQRVKLGPRAATWHDSMSAAMEAAEGRAFVFHNELVDAFPATLLQWDEPSVAWREIWMRRGEGDWQEELGAPVAGELADGTASAELQASALSRAGWPRGGPRQGQRIEVHWSYQEWLESWRLLWDRGAMLTIDYGDVFPAVYHRQPGGTLRAYFAQQRLSGAEVCQRMGKQDITADVNFTDLQLWGEKLGWSTEALETQTDFIRRYVGNASERGRSSAADGYVLDPEGAGGAFKTLVQHPSPAGVPAS</sequence>
<protein>
    <submittedName>
        <fullName evidence="3">SAM-dependent MidA family methyltransferase</fullName>
    </submittedName>
</protein>
<dbReference type="PANTHER" id="PTHR12049">
    <property type="entry name" value="PROTEIN ARGININE METHYLTRANSFERASE NDUFAF7, MITOCHONDRIAL"/>
    <property type="match status" value="1"/>
</dbReference>
<dbReference type="GO" id="GO:0032259">
    <property type="term" value="P:methylation"/>
    <property type="evidence" value="ECO:0007669"/>
    <property type="project" value="UniProtKB-KW"/>
</dbReference>
<dbReference type="Gene3D" id="3.40.50.12710">
    <property type="match status" value="1"/>
</dbReference>
<evidence type="ECO:0000313" key="3">
    <source>
        <dbReference type="EMBL" id="RBP36395.1"/>
    </source>
</evidence>
<keyword evidence="4" id="KW-1185">Reference proteome</keyword>
<evidence type="ECO:0000256" key="2">
    <source>
        <dbReference type="ARBA" id="ARBA00022679"/>
    </source>
</evidence>
<dbReference type="InterPro" id="IPR003788">
    <property type="entry name" value="NDUFAF7"/>
</dbReference>
<organism evidence="3 4">
    <name type="scientific">Roseimicrobium gellanilyticum</name>
    <dbReference type="NCBI Taxonomy" id="748857"/>
    <lineage>
        <taxon>Bacteria</taxon>
        <taxon>Pseudomonadati</taxon>
        <taxon>Verrucomicrobiota</taxon>
        <taxon>Verrucomicrobiia</taxon>
        <taxon>Verrucomicrobiales</taxon>
        <taxon>Verrucomicrobiaceae</taxon>
        <taxon>Roseimicrobium</taxon>
    </lineage>
</organism>
<gene>
    <name evidence="3" type="ORF">DES53_117106</name>
</gene>
<keyword evidence="1 3" id="KW-0489">Methyltransferase</keyword>
<dbReference type="AlphaFoldDB" id="A0A366H4S5"/>
<dbReference type="PANTHER" id="PTHR12049:SF7">
    <property type="entry name" value="PROTEIN ARGININE METHYLTRANSFERASE NDUFAF7, MITOCHONDRIAL"/>
    <property type="match status" value="1"/>
</dbReference>
<evidence type="ECO:0000256" key="1">
    <source>
        <dbReference type="ARBA" id="ARBA00022603"/>
    </source>
</evidence>
<dbReference type="SUPFAM" id="SSF53335">
    <property type="entry name" value="S-adenosyl-L-methionine-dependent methyltransferases"/>
    <property type="match status" value="1"/>
</dbReference>
<keyword evidence="2 3" id="KW-0808">Transferase</keyword>
<dbReference type="OrthoDB" id="9794208at2"/>
<proteinExistence type="predicted"/>
<dbReference type="InterPro" id="IPR029063">
    <property type="entry name" value="SAM-dependent_MTases_sf"/>
</dbReference>
<dbReference type="Pfam" id="PF02636">
    <property type="entry name" value="Methyltransf_28"/>
    <property type="match status" value="1"/>
</dbReference>
<name>A0A366H4S5_9BACT</name>
<dbReference type="Proteomes" id="UP000253426">
    <property type="component" value="Unassembled WGS sequence"/>
</dbReference>
<dbReference type="EMBL" id="QNRR01000017">
    <property type="protein sequence ID" value="RBP36395.1"/>
    <property type="molecule type" value="Genomic_DNA"/>
</dbReference>